<protein>
    <submittedName>
        <fullName evidence="2">Uncharacterized protein</fullName>
    </submittedName>
</protein>
<gene>
    <name evidence="2" type="ORF">SAMN05216271_0168</name>
</gene>
<dbReference type="AlphaFoldDB" id="A0A1H1LEC2"/>
<accession>A0A1H1LEC2</accession>
<feature type="region of interest" description="Disordered" evidence="1">
    <location>
        <begin position="36"/>
        <end position="73"/>
    </location>
</feature>
<organism evidence="2 3">
    <name type="scientific">Halopseudomonas sabulinigri</name>
    <dbReference type="NCBI Taxonomy" id="472181"/>
    <lineage>
        <taxon>Bacteria</taxon>
        <taxon>Pseudomonadati</taxon>
        <taxon>Pseudomonadota</taxon>
        <taxon>Gammaproteobacteria</taxon>
        <taxon>Pseudomonadales</taxon>
        <taxon>Pseudomonadaceae</taxon>
        <taxon>Halopseudomonas</taxon>
    </lineage>
</organism>
<sequence length="73" mass="7452">MTDRPTPDATTAPVEAAPQTAKALPGLGSLFSAAATAHARTGAAPSKGKAGGDRHEKKIGMAPRNTRRSMGKR</sequence>
<dbReference type="Proteomes" id="UP000243413">
    <property type="component" value="Chromosome I"/>
</dbReference>
<name>A0A1H1LEC2_9GAMM</name>
<evidence type="ECO:0000313" key="3">
    <source>
        <dbReference type="Proteomes" id="UP000243413"/>
    </source>
</evidence>
<reference evidence="3" key="1">
    <citation type="submission" date="2016-10" db="EMBL/GenBank/DDBJ databases">
        <authorList>
            <person name="Varghese N."/>
            <person name="Submissions S."/>
        </authorList>
    </citation>
    <scope>NUCLEOTIDE SEQUENCE [LARGE SCALE GENOMIC DNA]</scope>
    <source>
        <strain evidence="3">JCM 14963</strain>
    </source>
</reference>
<dbReference type="EMBL" id="LT629763">
    <property type="protein sequence ID" value="SDR72229.1"/>
    <property type="molecule type" value="Genomic_DNA"/>
</dbReference>
<dbReference type="RefSeq" id="WP_092283066.1">
    <property type="nucleotide sequence ID" value="NZ_LT629763.1"/>
</dbReference>
<evidence type="ECO:0000256" key="1">
    <source>
        <dbReference type="SAM" id="MobiDB-lite"/>
    </source>
</evidence>
<evidence type="ECO:0000313" key="2">
    <source>
        <dbReference type="EMBL" id="SDR72229.1"/>
    </source>
</evidence>
<proteinExistence type="predicted"/>
<feature type="compositionally biased region" description="Basic and acidic residues" evidence="1">
    <location>
        <begin position="50"/>
        <end position="59"/>
    </location>
</feature>